<evidence type="ECO:0000256" key="4">
    <source>
        <dbReference type="PROSITE-ProRule" id="PRU00024"/>
    </source>
</evidence>
<reference evidence="10" key="4">
    <citation type="submission" date="2025-09" db="UniProtKB">
        <authorList>
            <consortium name="Ensembl"/>
        </authorList>
    </citation>
    <scope>IDENTIFICATION</scope>
    <source>
        <strain evidence="10">HNI</strain>
    </source>
</reference>
<feature type="domain" description="RING-type" evidence="7">
    <location>
        <begin position="133"/>
        <end position="179"/>
    </location>
</feature>
<sequence length="611" mass="69447">MHFPDSKVTVTWLLPKGSWPRKPKVNRKTEGHSEWLHSPGEEGRRDPTVQSRTKGNRKGKGMSKNQNEVKKIQSIYLQNLEKLNQGKRPDKKSWKPNEGDLTVSTAMEKLRQPPTAAQVAKSSANRISRDLTCSICLDLFKQPVSLPCDHTFCRGCIEGYWEGPRSPSQGGSGSCPQCRKMYPGQSYRPNRIVANIVESYCHGLEESGTGACLADVGVAERAPAPVRPRCSRHREELKLYCEEDQELVCLVCGLSQEHRNHSMMCVQDADKKYRASLNSSMDSLKAELNTALQCDREAEEEVKKLKDHTADLKQRIEAQFSDLHQFLYQEEKLLQVKLKTEERRELIRLDEHKALLCVEISRLQRAVHEIEDKLKEQDPFTLLRGIKAVLQRPSLKFEKPVFIPPSLCEGRFAGPLQYRVWKSMKGSIYPAPAAITFNSSTANPWLSLTSSLTCVRYQTFNHAVQDNPNRFNAALSLLGSQSFTHGRHYWEIEVYSSTVWTVGVARESVPRKGVIKALPANGFWTLSLSYGVQYMAGTSPPTVLSLEEPLARIGVYLDYKRGLVSFYNAESMTHLYTFRETFTETLYPYFNLGFLDKVHENEPLKVFLPKI</sequence>
<dbReference type="CDD" id="cd13733">
    <property type="entry name" value="SPRY_PRY_C-I_1"/>
    <property type="match status" value="1"/>
</dbReference>
<dbReference type="InterPro" id="IPR003877">
    <property type="entry name" value="SPRY_dom"/>
</dbReference>
<dbReference type="SMART" id="SM00589">
    <property type="entry name" value="PRY"/>
    <property type="match status" value="1"/>
</dbReference>
<protein>
    <submittedName>
        <fullName evidence="10">Tripartite motif containing 69</fullName>
    </submittedName>
</protein>
<dbReference type="PROSITE" id="PS50119">
    <property type="entry name" value="ZF_BBOX"/>
    <property type="match status" value="1"/>
</dbReference>
<feature type="compositionally biased region" description="Basic and acidic residues" evidence="6">
    <location>
        <begin position="27"/>
        <end position="47"/>
    </location>
</feature>
<reference key="1">
    <citation type="journal article" date="2007" name="Nature">
        <title>The medaka draft genome and insights into vertebrate genome evolution.</title>
        <authorList>
            <person name="Kasahara M."/>
            <person name="Naruse K."/>
            <person name="Sasaki S."/>
            <person name="Nakatani Y."/>
            <person name="Qu W."/>
            <person name="Ahsan B."/>
            <person name="Yamada T."/>
            <person name="Nagayasu Y."/>
            <person name="Doi K."/>
            <person name="Kasai Y."/>
            <person name="Jindo T."/>
            <person name="Kobayashi D."/>
            <person name="Shimada A."/>
            <person name="Toyoda A."/>
            <person name="Kuroki Y."/>
            <person name="Fujiyama A."/>
            <person name="Sasaki T."/>
            <person name="Shimizu A."/>
            <person name="Asakawa S."/>
            <person name="Shimizu N."/>
            <person name="Hashimoto S."/>
            <person name="Yang J."/>
            <person name="Lee Y."/>
            <person name="Matsushima K."/>
            <person name="Sugano S."/>
            <person name="Sakaizumi M."/>
            <person name="Narita T."/>
            <person name="Ohishi K."/>
            <person name="Haga S."/>
            <person name="Ohta F."/>
            <person name="Nomoto H."/>
            <person name="Nogata K."/>
            <person name="Morishita T."/>
            <person name="Endo T."/>
            <person name="Shin-I T."/>
            <person name="Takeda H."/>
            <person name="Morishita S."/>
            <person name="Kohara Y."/>
        </authorList>
    </citation>
    <scope>NUCLEOTIDE SEQUENCE [LARGE SCALE GENOMIC DNA]</scope>
    <source>
        <strain>Hd-rR</strain>
    </source>
</reference>
<dbReference type="PANTHER" id="PTHR24103">
    <property type="entry name" value="E3 UBIQUITIN-PROTEIN LIGASE TRIM"/>
    <property type="match status" value="1"/>
</dbReference>
<dbReference type="InterPro" id="IPR006574">
    <property type="entry name" value="PRY"/>
</dbReference>
<dbReference type="InterPro" id="IPR000315">
    <property type="entry name" value="Znf_B-box"/>
</dbReference>
<keyword evidence="5" id="KW-0175">Coiled coil</keyword>
<evidence type="ECO:0000313" key="11">
    <source>
        <dbReference type="Proteomes" id="UP000265180"/>
    </source>
</evidence>
<evidence type="ECO:0000256" key="5">
    <source>
        <dbReference type="SAM" id="Coils"/>
    </source>
</evidence>
<accession>A0A3P9MDG5</accession>
<dbReference type="SMART" id="SM00184">
    <property type="entry name" value="RING"/>
    <property type="match status" value="1"/>
</dbReference>
<evidence type="ECO:0000256" key="2">
    <source>
        <dbReference type="ARBA" id="ARBA00022771"/>
    </source>
</evidence>
<dbReference type="PROSITE" id="PS00518">
    <property type="entry name" value="ZF_RING_1"/>
    <property type="match status" value="1"/>
</dbReference>
<feature type="region of interest" description="Disordered" evidence="6">
    <location>
        <begin position="1"/>
        <end position="66"/>
    </location>
</feature>
<name>A0A3P9MDG5_ORYLA</name>
<dbReference type="Proteomes" id="UP000265180">
    <property type="component" value="Chromosome 12"/>
</dbReference>
<dbReference type="InterPro" id="IPR043136">
    <property type="entry name" value="B30.2/SPRY_sf"/>
</dbReference>
<dbReference type="Pfam" id="PF15227">
    <property type="entry name" value="zf-C3HC4_4"/>
    <property type="match status" value="1"/>
</dbReference>
<proteinExistence type="predicted"/>
<dbReference type="Pfam" id="PF00622">
    <property type="entry name" value="SPRY"/>
    <property type="match status" value="1"/>
</dbReference>
<dbReference type="PROSITE" id="PS50089">
    <property type="entry name" value="ZF_RING_2"/>
    <property type="match status" value="1"/>
</dbReference>
<evidence type="ECO:0000256" key="6">
    <source>
        <dbReference type="SAM" id="MobiDB-lite"/>
    </source>
</evidence>
<dbReference type="CDD" id="cd19780">
    <property type="entry name" value="Bbox2_TRIM39-like"/>
    <property type="match status" value="1"/>
</dbReference>
<keyword evidence="2 4" id="KW-0863">Zinc-finger</keyword>
<evidence type="ECO:0000256" key="1">
    <source>
        <dbReference type="ARBA" id="ARBA00022723"/>
    </source>
</evidence>
<dbReference type="Ensembl" id="ENSORLT00020022693.1">
    <property type="protein sequence ID" value="ENSORLP00020031051.1"/>
    <property type="gene ID" value="ENSORLG00020000421.1"/>
</dbReference>
<dbReference type="InterPro" id="IPR017907">
    <property type="entry name" value="Znf_RING_CS"/>
</dbReference>
<reference evidence="10" key="3">
    <citation type="submission" date="2025-08" db="UniProtKB">
        <authorList>
            <consortium name="Ensembl"/>
        </authorList>
    </citation>
    <scope>IDENTIFICATION</scope>
    <source>
        <strain evidence="10">HNI</strain>
    </source>
</reference>
<feature type="coiled-coil region" evidence="5">
    <location>
        <begin position="281"/>
        <end position="315"/>
    </location>
</feature>
<dbReference type="SUPFAM" id="SSF57850">
    <property type="entry name" value="RING/U-box"/>
    <property type="match status" value="1"/>
</dbReference>
<dbReference type="Pfam" id="PF13765">
    <property type="entry name" value="PRY"/>
    <property type="match status" value="1"/>
</dbReference>
<dbReference type="Pfam" id="PF00643">
    <property type="entry name" value="zf-B_box"/>
    <property type="match status" value="1"/>
</dbReference>
<organism evidence="10 11">
    <name type="scientific">Oryzias latipes</name>
    <name type="common">Japanese rice fish</name>
    <name type="synonym">Japanese killifish</name>
    <dbReference type="NCBI Taxonomy" id="8090"/>
    <lineage>
        <taxon>Eukaryota</taxon>
        <taxon>Metazoa</taxon>
        <taxon>Chordata</taxon>
        <taxon>Craniata</taxon>
        <taxon>Vertebrata</taxon>
        <taxon>Euteleostomi</taxon>
        <taxon>Actinopterygii</taxon>
        <taxon>Neopterygii</taxon>
        <taxon>Teleostei</taxon>
        <taxon>Neoteleostei</taxon>
        <taxon>Acanthomorphata</taxon>
        <taxon>Ovalentaria</taxon>
        <taxon>Atherinomorphae</taxon>
        <taxon>Beloniformes</taxon>
        <taxon>Adrianichthyidae</taxon>
        <taxon>Oryziinae</taxon>
        <taxon>Oryzias</taxon>
    </lineage>
</organism>
<dbReference type="InterPro" id="IPR003879">
    <property type="entry name" value="Butyrophylin_SPRY"/>
</dbReference>
<keyword evidence="1" id="KW-0479">Metal-binding</keyword>
<dbReference type="InterPro" id="IPR001841">
    <property type="entry name" value="Znf_RING"/>
</dbReference>
<dbReference type="SUPFAM" id="SSF57845">
    <property type="entry name" value="B-box zinc-binding domain"/>
    <property type="match status" value="1"/>
</dbReference>
<keyword evidence="3" id="KW-0862">Zinc</keyword>
<dbReference type="InterPro" id="IPR013083">
    <property type="entry name" value="Znf_RING/FYVE/PHD"/>
</dbReference>
<evidence type="ECO:0000313" key="10">
    <source>
        <dbReference type="Ensembl" id="ENSORLP00020031051.1"/>
    </source>
</evidence>
<dbReference type="FunFam" id="2.60.120.920:FF:000004">
    <property type="entry name" value="Butyrophilin subfamily 1 member A1"/>
    <property type="match status" value="1"/>
</dbReference>
<dbReference type="Gene3D" id="3.30.40.10">
    <property type="entry name" value="Zinc/RING finger domain, C3HC4 (zinc finger)"/>
    <property type="match status" value="1"/>
</dbReference>
<dbReference type="AlphaFoldDB" id="A0A3P9MDG5"/>
<dbReference type="InterPro" id="IPR001870">
    <property type="entry name" value="B30.2/SPRY"/>
</dbReference>
<feature type="domain" description="B box-type" evidence="8">
    <location>
        <begin position="230"/>
        <end position="266"/>
    </location>
</feature>
<dbReference type="PRINTS" id="PR01407">
    <property type="entry name" value="BUTYPHLNCDUF"/>
</dbReference>
<evidence type="ECO:0000259" key="8">
    <source>
        <dbReference type="PROSITE" id="PS50119"/>
    </source>
</evidence>
<evidence type="ECO:0000259" key="7">
    <source>
        <dbReference type="PROSITE" id="PS50089"/>
    </source>
</evidence>
<dbReference type="GO" id="GO:0008270">
    <property type="term" value="F:zinc ion binding"/>
    <property type="evidence" value="ECO:0007669"/>
    <property type="project" value="UniProtKB-KW"/>
</dbReference>
<dbReference type="SMART" id="SM00449">
    <property type="entry name" value="SPRY"/>
    <property type="match status" value="1"/>
</dbReference>
<dbReference type="SMART" id="SM00336">
    <property type="entry name" value="BBOX"/>
    <property type="match status" value="1"/>
</dbReference>
<dbReference type="Gene3D" id="2.60.120.920">
    <property type="match status" value="1"/>
</dbReference>
<dbReference type="PROSITE" id="PS50188">
    <property type="entry name" value="B302_SPRY"/>
    <property type="match status" value="1"/>
</dbReference>
<dbReference type="Gene3D" id="3.30.160.60">
    <property type="entry name" value="Classic Zinc Finger"/>
    <property type="match status" value="1"/>
</dbReference>
<dbReference type="SUPFAM" id="SSF49899">
    <property type="entry name" value="Concanavalin A-like lectins/glucanases"/>
    <property type="match status" value="1"/>
</dbReference>
<evidence type="ECO:0000259" key="9">
    <source>
        <dbReference type="PROSITE" id="PS50188"/>
    </source>
</evidence>
<reference evidence="10 11" key="2">
    <citation type="submission" date="2017-04" db="EMBL/GenBank/DDBJ databases">
        <title>CpG methylation of centromeres and impact of large insertions on vertebrate speciation.</title>
        <authorList>
            <person name="Ichikawa K."/>
            <person name="Yoshimura J."/>
            <person name="Morishita S."/>
        </authorList>
    </citation>
    <scope>NUCLEOTIDE SEQUENCE</scope>
    <source>
        <strain evidence="10 11">HNI</strain>
    </source>
</reference>
<dbReference type="InterPro" id="IPR050143">
    <property type="entry name" value="TRIM/RBCC"/>
</dbReference>
<dbReference type="InterPro" id="IPR013320">
    <property type="entry name" value="ConA-like_dom_sf"/>
</dbReference>
<feature type="domain" description="B30.2/SPRY" evidence="9">
    <location>
        <begin position="415"/>
        <end position="611"/>
    </location>
</feature>
<evidence type="ECO:0000256" key="3">
    <source>
        <dbReference type="ARBA" id="ARBA00022833"/>
    </source>
</evidence>